<dbReference type="Proteomes" id="UP001235030">
    <property type="component" value="Chromosome"/>
</dbReference>
<accession>A0ABY9Q6H6</accession>
<organism evidence="2 3">
    <name type="scientific">Terrisporobacter mayombei</name>
    <dbReference type="NCBI Taxonomy" id="1541"/>
    <lineage>
        <taxon>Bacteria</taxon>
        <taxon>Bacillati</taxon>
        <taxon>Bacillota</taxon>
        <taxon>Clostridia</taxon>
        <taxon>Peptostreptococcales</taxon>
        <taxon>Peptostreptococcaceae</taxon>
        <taxon>Terrisporobacter</taxon>
    </lineage>
</organism>
<dbReference type="EMBL" id="CP101637">
    <property type="protein sequence ID" value="WMT83600.1"/>
    <property type="molecule type" value="Genomic_DNA"/>
</dbReference>
<proteinExistence type="predicted"/>
<sequence length="83" mass="9574">MKFIGNNDEIAIDDPCTVRYDYELQNQVREIAKKLGFNLKELDYNGEITTCCGYGGLTCFSNKELKENIVLSRIKENKLNYLT</sequence>
<feature type="domain" description="Cysteine-rich" evidence="1">
    <location>
        <begin position="14"/>
        <end position="76"/>
    </location>
</feature>
<reference evidence="2 3" key="1">
    <citation type="submission" date="2022-07" db="EMBL/GenBank/DDBJ databases">
        <title>Genome sequence of Terrisporobacter mayombei DSM6539.</title>
        <authorList>
            <person name="Boeer T."/>
            <person name="Bengelsdorf F.R."/>
            <person name="Daniel R."/>
            <person name="Poehlein A."/>
        </authorList>
    </citation>
    <scope>NUCLEOTIDE SEQUENCE [LARGE SCALE GENOMIC DNA]</scope>
    <source>
        <strain evidence="2 3">DSM 6539</strain>
    </source>
</reference>
<gene>
    <name evidence="2" type="ORF">TEMA_41190</name>
</gene>
<dbReference type="Pfam" id="PF02754">
    <property type="entry name" value="CCG"/>
    <property type="match status" value="1"/>
</dbReference>
<keyword evidence="3" id="KW-1185">Reference proteome</keyword>
<name>A0ABY9Q6H6_9FIRM</name>
<dbReference type="InterPro" id="IPR004017">
    <property type="entry name" value="Cys_rich_dom"/>
</dbReference>
<evidence type="ECO:0000313" key="2">
    <source>
        <dbReference type="EMBL" id="WMT83600.1"/>
    </source>
</evidence>
<dbReference type="RefSeq" id="WP_228106678.1">
    <property type="nucleotide sequence ID" value="NZ_CP101637.1"/>
</dbReference>
<protein>
    <recommendedName>
        <fullName evidence="1">Cysteine-rich domain-containing protein</fullName>
    </recommendedName>
</protein>
<evidence type="ECO:0000259" key="1">
    <source>
        <dbReference type="Pfam" id="PF02754"/>
    </source>
</evidence>
<evidence type="ECO:0000313" key="3">
    <source>
        <dbReference type="Proteomes" id="UP001235030"/>
    </source>
</evidence>